<dbReference type="EMBL" id="LPWG01000002">
    <property type="protein sequence ID" value="ODS01063.1"/>
    <property type="molecule type" value="Genomic_DNA"/>
</dbReference>
<keyword evidence="2" id="KW-0229">DNA integration</keyword>
<organism evidence="9 10">
    <name type="scientific">Methyloceanibacter methanicus</name>
    <dbReference type="NCBI Taxonomy" id="1774968"/>
    <lineage>
        <taxon>Bacteria</taxon>
        <taxon>Pseudomonadati</taxon>
        <taxon>Pseudomonadota</taxon>
        <taxon>Alphaproteobacteria</taxon>
        <taxon>Hyphomicrobiales</taxon>
        <taxon>Hyphomicrobiaceae</taxon>
        <taxon>Methyloceanibacter</taxon>
    </lineage>
</organism>
<dbReference type="InterPro" id="IPR050090">
    <property type="entry name" value="Tyrosine_recombinase_XerCD"/>
</dbReference>
<dbReference type="GO" id="GO:0006310">
    <property type="term" value="P:DNA recombination"/>
    <property type="evidence" value="ECO:0007669"/>
    <property type="project" value="UniProtKB-KW"/>
</dbReference>
<evidence type="ECO:0000256" key="3">
    <source>
        <dbReference type="ARBA" id="ARBA00023125"/>
    </source>
</evidence>
<comment type="similarity">
    <text evidence="1">Belongs to the 'phage' integrase family.</text>
</comment>
<dbReference type="Gene3D" id="1.10.150.130">
    <property type="match status" value="1"/>
</dbReference>
<evidence type="ECO:0000256" key="1">
    <source>
        <dbReference type="ARBA" id="ARBA00008857"/>
    </source>
</evidence>
<evidence type="ECO:0000256" key="4">
    <source>
        <dbReference type="ARBA" id="ARBA00023172"/>
    </source>
</evidence>
<dbReference type="SUPFAM" id="SSF56349">
    <property type="entry name" value="DNA breaking-rejoining enzymes"/>
    <property type="match status" value="1"/>
</dbReference>
<protein>
    <recommendedName>
        <fullName evidence="11">Integrase</fullName>
    </recommendedName>
</protein>
<evidence type="ECO:0000313" key="9">
    <source>
        <dbReference type="EMBL" id="ODS01063.1"/>
    </source>
</evidence>
<evidence type="ECO:0000256" key="6">
    <source>
        <dbReference type="SAM" id="MobiDB-lite"/>
    </source>
</evidence>
<dbReference type="InterPro" id="IPR002104">
    <property type="entry name" value="Integrase_catalytic"/>
</dbReference>
<dbReference type="Proteomes" id="UP000094501">
    <property type="component" value="Unassembled WGS sequence"/>
</dbReference>
<dbReference type="Gene3D" id="1.10.443.10">
    <property type="entry name" value="Intergrase catalytic core"/>
    <property type="match status" value="1"/>
</dbReference>
<evidence type="ECO:0000256" key="2">
    <source>
        <dbReference type="ARBA" id="ARBA00022908"/>
    </source>
</evidence>
<proteinExistence type="inferred from homology"/>
<comment type="caution">
    <text evidence="9">The sequence shown here is derived from an EMBL/GenBank/DDBJ whole genome shotgun (WGS) entry which is preliminary data.</text>
</comment>
<evidence type="ECO:0000259" key="8">
    <source>
        <dbReference type="PROSITE" id="PS51900"/>
    </source>
</evidence>
<keyword evidence="10" id="KW-1185">Reference proteome</keyword>
<feature type="region of interest" description="Disordered" evidence="6">
    <location>
        <begin position="343"/>
        <end position="363"/>
    </location>
</feature>
<keyword evidence="4" id="KW-0233">DNA recombination</keyword>
<evidence type="ECO:0008006" key="11">
    <source>
        <dbReference type="Google" id="ProtNLM"/>
    </source>
</evidence>
<dbReference type="GO" id="GO:0003677">
    <property type="term" value="F:DNA binding"/>
    <property type="evidence" value="ECO:0007669"/>
    <property type="project" value="UniProtKB-UniRule"/>
</dbReference>
<name>A0A1E3W5H6_9HYPH</name>
<sequence length="363" mass="40751">MKRNGLPKGVTSFRDRHGKIRIRGRRKGVTYYFKSRPGTEEFTLEYLAWHEGREHRLEIGASRTKPGSVSALVVKFYRSAEWANLSDATKATYKGIIERFRVEHGHKPVARLERRHVRDIVAKKAKTPAAANNMLRMIRVLMRFAIEEEWRRDDPTLGIKSIRTRSGGFHTWTEDEIARFEKRWPVGTRERLAFSLLLHTAQRRGDVIHMGRQHVRDGKIRVVQHKTGATLSIPIHPDLKAVLDAHKSDHMTFLTTAKGEPFTAAGFGNWFREACDAAGLPKGCAAHGLRKAACRRLAEAGCSANVIASISGHATLKEVSRYTKAADQELLAEAAMRAIAGPEREQKLANRGNGLAKTGRKSL</sequence>
<dbReference type="Pfam" id="PF00589">
    <property type="entry name" value="Phage_integrase"/>
    <property type="match status" value="1"/>
</dbReference>
<dbReference type="PROSITE" id="PS51900">
    <property type="entry name" value="CB"/>
    <property type="match status" value="1"/>
</dbReference>
<feature type="domain" description="Core-binding (CB)" evidence="8">
    <location>
        <begin position="72"/>
        <end position="146"/>
    </location>
</feature>
<reference evidence="9 10" key="1">
    <citation type="journal article" date="2016" name="Environ. Microbiol.">
        <title>New Methyloceanibacter diversity from North Sea sediments includes methanotroph containing solely the soluble methane monooxygenase.</title>
        <authorList>
            <person name="Vekeman B."/>
            <person name="Kerckhof F.M."/>
            <person name="Cremers G."/>
            <person name="de Vos P."/>
            <person name="Vandamme P."/>
            <person name="Boon N."/>
            <person name="Op den Camp H.J."/>
            <person name="Heylen K."/>
        </authorList>
    </citation>
    <scope>NUCLEOTIDE SEQUENCE [LARGE SCALE GENOMIC DNA]</scope>
    <source>
        <strain evidence="9 10">R-67174</strain>
    </source>
</reference>
<dbReference type="STRING" id="1774968.AUC68_11810"/>
<dbReference type="InterPro" id="IPR013762">
    <property type="entry name" value="Integrase-like_cat_sf"/>
</dbReference>
<dbReference type="InterPro" id="IPR010998">
    <property type="entry name" value="Integrase_recombinase_N"/>
</dbReference>
<dbReference type="InterPro" id="IPR011010">
    <property type="entry name" value="DNA_brk_join_enz"/>
</dbReference>
<dbReference type="OrthoDB" id="7873969at2"/>
<evidence type="ECO:0000259" key="7">
    <source>
        <dbReference type="PROSITE" id="PS51898"/>
    </source>
</evidence>
<dbReference type="PANTHER" id="PTHR30349">
    <property type="entry name" value="PHAGE INTEGRASE-RELATED"/>
    <property type="match status" value="1"/>
</dbReference>
<gene>
    <name evidence="9" type="ORF">AUC68_11810</name>
</gene>
<dbReference type="PROSITE" id="PS51898">
    <property type="entry name" value="TYR_RECOMBINASE"/>
    <property type="match status" value="1"/>
</dbReference>
<evidence type="ECO:0000256" key="5">
    <source>
        <dbReference type="PROSITE-ProRule" id="PRU01248"/>
    </source>
</evidence>
<evidence type="ECO:0000313" key="10">
    <source>
        <dbReference type="Proteomes" id="UP000094501"/>
    </source>
</evidence>
<keyword evidence="3 5" id="KW-0238">DNA-binding</keyword>
<dbReference type="GO" id="GO:0015074">
    <property type="term" value="P:DNA integration"/>
    <property type="evidence" value="ECO:0007669"/>
    <property type="project" value="UniProtKB-KW"/>
</dbReference>
<accession>A0A1E3W5H6</accession>
<dbReference type="InterPro" id="IPR044068">
    <property type="entry name" value="CB"/>
</dbReference>
<feature type="domain" description="Tyr recombinase" evidence="7">
    <location>
        <begin position="167"/>
        <end position="336"/>
    </location>
</feature>
<dbReference type="PANTHER" id="PTHR30349:SF41">
    <property type="entry name" value="INTEGRASE_RECOMBINASE PROTEIN MJ0367-RELATED"/>
    <property type="match status" value="1"/>
</dbReference>
<dbReference type="AlphaFoldDB" id="A0A1E3W5H6"/>